<dbReference type="GO" id="GO:0004519">
    <property type="term" value="F:endonuclease activity"/>
    <property type="evidence" value="ECO:0007669"/>
    <property type="project" value="UniProtKB-KW"/>
</dbReference>
<dbReference type="PANTHER" id="PTHR13966">
    <property type="entry name" value="ENDONUCLEASE RELATED"/>
    <property type="match status" value="1"/>
</dbReference>
<dbReference type="AlphaFoldDB" id="A0A1I0TFZ4"/>
<feature type="binding site" evidence="2">
    <location>
        <position position="122"/>
    </location>
    <ligand>
        <name>Mg(2+)</name>
        <dbReference type="ChEBI" id="CHEBI:18420"/>
        <note>catalytic</note>
    </ligand>
</feature>
<dbReference type="CDD" id="cd00091">
    <property type="entry name" value="NUC"/>
    <property type="match status" value="1"/>
</dbReference>
<dbReference type="Gene3D" id="3.40.570.10">
    <property type="entry name" value="Extracellular Endonuclease, subunit A"/>
    <property type="match status" value="1"/>
</dbReference>
<dbReference type="PANTHER" id="PTHR13966:SF5">
    <property type="entry name" value="ENDONUCLEASE G, MITOCHONDRIAL"/>
    <property type="match status" value="1"/>
</dbReference>
<gene>
    <name evidence="5" type="ORF">SAMN05444374_106111</name>
</gene>
<dbReference type="RefSeq" id="WP_068364941.1">
    <property type="nucleotide sequence ID" value="NZ_FOJN01000006.1"/>
</dbReference>
<dbReference type="SUPFAM" id="SSF54060">
    <property type="entry name" value="His-Me finger endonucleases"/>
    <property type="match status" value="1"/>
</dbReference>
<keyword evidence="2" id="KW-0479">Metal-binding</keyword>
<dbReference type="GO" id="GO:0046872">
    <property type="term" value="F:metal ion binding"/>
    <property type="evidence" value="ECO:0007669"/>
    <property type="project" value="UniProtKB-KW"/>
</dbReference>
<feature type="domain" description="DNA/RNA non-specific endonuclease/pyrophosphatase/phosphodiesterase" evidence="4">
    <location>
        <begin position="26"/>
        <end position="239"/>
    </location>
</feature>
<dbReference type="SMART" id="SM00892">
    <property type="entry name" value="Endonuclease_NS"/>
    <property type="match status" value="1"/>
</dbReference>
<name>A0A1I0TFZ4_9NOCA</name>
<accession>A0A1I0TFZ4</accession>
<dbReference type="InterPro" id="IPR044925">
    <property type="entry name" value="His-Me_finger_sf"/>
</dbReference>
<keyword evidence="5" id="KW-0378">Hydrolase</keyword>
<dbReference type="InterPro" id="IPR044929">
    <property type="entry name" value="DNA/RNA_non-sp_Endonuclease_sf"/>
</dbReference>
<dbReference type="EMBL" id="FOJN01000006">
    <property type="protein sequence ID" value="SFA50712.1"/>
    <property type="molecule type" value="Genomic_DNA"/>
</dbReference>
<dbReference type="GO" id="GO:0003676">
    <property type="term" value="F:nucleic acid binding"/>
    <property type="evidence" value="ECO:0007669"/>
    <property type="project" value="InterPro"/>
</dbReference>
<protein>
    <submittedName>
        <fullName evidence="5">Endonuclease G</fullName>
    </submittedName>
</protein>
<feature type="active site" description="Proton acceptor" evidence="1">
    <location>
        <position position="88"/>
    </location>
</feature>
<dbReference type="OrthoDB" id="104542at2"/>
<proteinExistence type="predicted"/>
<dbReference type="InterPro" id="IPR040255">
    <property type="entry name" value="Non-specific_endonuclease"/>
</dbReference>
<evidence type="ECO:0000259" key="3">
    <source>
        <dbReference type="SMART" id="SM00477"/>
    </source>
</evidence>
<dbReference type="InterPro" id="IPR020821">
    <property type="entry name" value="ENPP1-3/EXOG-like_nuc-like"/>
</dbReference>
<keyword evidence="5" id="KW-0255">Endonuclease</keyword>
<organism evidence="5 6">
    <name type="scientific">Rhodococcoides kroppenstedtii</name>
    <dbReference type="NCBI Taxonomy" id="293050"/>
    <lineage>
        <taxon>Bacteria</taxon>
        <taxon>Bacillati</taxon>
        <taxon>Actinomycetota</taxon>
        <taxon>Actinomycetes</taxon>
        <taxon>Mycobacteriales</taxon>
        <taxon>Nocardiaceae</taxon>
        <taxon>Rhodococcoides</taxon>
    </lineage>
</organism>
<evidence type="ECO:0000256" key="1">
    <source>
        <dbReference type="PIRSR" id="PIRSR640255-1"/>
    </source>
</evidence>
<evidence type="ECO:0000313" key="5">
    <source>
        <dbReference type="EMBL" id="SFA50712.1"/>
    </source>
</evidence>
<dbReference type="Pfam" id="PF01223">
    <property type="entry name" value="Endonuclease_NS"/>
    <property type="match status" value="1"/>
</dbReference>
<reference evidence="5 6" key="1">
    <citation type="submission" date="2016-10" db="EMBL/GenBank/DDBJ databases">
        <authorList>
            <person name="de Groot N.N."/>
        </authorList>
    </citation>
    <scope>NUCLEOTIDE SEQUENCE [LARGE SCALE GENOMIC DNA]</scope>
    <source>
        <strain evidence="5 6">DSM 44908</strain>
    </source>
</reference>
<evidence type="ECO:0000313" key="6">
    <source>
        <dbReference type="Proteomes" id="UP000182054"/>
    </source>
</evidence>
<evidence type="ECO:0000259" key="4">
    <source>
        <dbReference type="SMART" id="SM00892"/>
    </source>
</evidence>
<feature type="domain" description="ENPP1-3/EXOG-like endonuclease/phosphodiesterase" evidence="3">
    <location>
        <begin position="27"/>
        <end position="243"/>
    </location>
</feature>
<keyword evidence="5" id="KW-0540">Nuclease</keyword>
<dbReference type="SMART" id="SM00477">
    <property type="entry name" value="NUC"/>
    <property type="match status" value="1"/>
</dbReference>
<dbReference type="GeneID" id="85485830"/>
<evidence type="ECO:0000256" key="2">
    <source>
        <dbReference type="PIRSR" id="PIRSR640255-2"/>
    </source>
</evidence>
<dbReference type="GO" id="GO:0016787">
    <property type="term" value="F:hydrolase activity"/>
    <property type="evidence" value="ECO:0007669"/>
    <property type="project" value="InterPro"/>
</dbReference>
<dbReference type="InterPro" id="IPR001604">
    <property type="entry name" value="Endo_G_ENPP1-like_dom"/>
</dbReference>
<sequence length="265" mass="29438">MTYDASFLGTADALPIPSRDGLVILDYTHFAVSMDTRRRLAAVTAVNIDGSDLRDVERGDDWRLDPRLPETQQAGPELYSANDLDRGHLVRRRDPVWGEDAERANADTFHYTVCAPQTATLNQSKTLWLGLEDYVLDHARQYGERLSVFTGCLFESDDPVYRGVSIPRRFFKVAAWAQEESLAATGYVLDQTASLGPIRERGVRAADVPPLGAYRTYQVPIADIAAATELAMPLLVNADRLAPVPAARPTPWIELTGPEDLRLER</sequence>
<dbReference type="Proteomes" id="UP000182054">
    <property type="component" value="Unassembled WGS sequence"/>
</dbReference>